<sequence length="209" mass="23135">MAMVILACGALAREIKAVVAANGWQDVRLECLPAHLHNEPHRIPEAVREKLLQLEVGEQVFVAYADCGTGGRLDGVLAEFGAERLPGAHCYDVFAGEAVIAALAEQAPGTFYLTDFLARHFDRLVLHELGIERHPELAQLYFGQYQRLVYLSQRDDAELQRLAERAAQRLGLAFEKRHTGYGGLETSLVRFVESPVAALSGSEEPEWPQ</sequence>
<name>A0A7Y3TYI4_9GAMM</name>
<protein>
    <submittedName>
        <fullName evidence="2">DUF1638 domain-containing protein</fullName>
    </submittedName>
</protein>
<dbReference type="InterPro" id="IPR012437">
    <property type="entry name" value="DUF1638"/>
</dbReference>
<evidence type="ECO:0000313" key="2">
    <source>
        <dbReference type="EMBL" id="NOG32409.1"/>
    </source>
</evidence>
<dbReference type="EMBL" id="JABFHI010000005">
    <property type="protein sequence ID" value="NOG32409.1"/>
    <property type="molecule type" value="Genomic_DNA"/>
</dbReference>
<reference evidence="2 3" key="1">
    <citation type="submission" date="2020-05" db="EMBL/GenBank/DDBJ databases">
        <authorList>
            <person name="Ruan W."/>
            <person name="Jeon C.O."/>
            <person name="Chun B.H."/>
        </authorList>
    </citation>
    <scope>NUCLEOTIDE SEQUENCE [LARGE SCALE GENOMIC DNA]</scope>
    <source>
        <strain evidence="2 3">TBZ9</strain>
    </source>
</reference>
<dbReference type="Proteomes" id="UP000588806">
    <property type="component" value="Unassembled WGS sequence"/>
</dbReference>
<dbReference type="Pfam" id="PF07796">
    <property type="entry name" value="DUF1638"/>
    <property type="match status" value="1"/>
</dbReference>
<organism evidence="2 3">
    <name type="scientific">Vreelandella azerica</name>
    <dbReference type="NCBI Taxonomy" id="2732867"/>
    <lineage>
        <taxon>Bacteria</taxon>
        <taxon>Pseudomonadati</taxon>
        <taxon>Pseudomonadota</taxon>
        <taxon>Gammaproteobacteria</taxon>
        <taxon>Oceanospirillales</taxon>
        <taxon>Halomonadaceae</taxon>
        <taxon>Vreelandella</taxon>
    </lineage>
</organism>
<reference evidence="2 3" key="2">
    <citation type="submission" date="2020-06" db="EMBL/GenBank/DDBJ databases">
        <title>Halomonas songnenensis sp. nov., a moderately halophilic bacterium isolated from saline and alkaline soils.</title>
        <authorList>
            <person name="Jiang J."/>
            <person name="Pan Y."/>
        </authorList>
    </citation>
    <scope>NUCLEOTIDE SEQUENCE [LARGE SCALE GENOMIC DNA]</scope>
    <source>
        <strain evidence="2 3">TBZ9</strain>
    </source>
</reference>
<gene>
    <name evidence="2" type="ORF">HLB35_12760</name>
</gene>
<accession>A0A7Y3TYI4</accession>
<proteinExistence type="predicted"/>
<dbReference type="RefSeq" id="WP_171702878.1">
    <property type="nucleotide sequence ID" value="NZ_JABFHI010000005.1"/>
</dbReference>
<feature type="domain" description="DUF1638" evidence="1">
    <location>
        <begin position="31"/>
        <end position="187"/>
    </location>
</feature>
<evidence type="ECO:0000313" key="3">
    <source>
        <dbReference type="Proteomes" id="UP000588806"/>
    </source>
</evidence>
<evidence type="ECO:0000259" key="1">
    <source>
        <dbReference type="Pfam" id="PF07796"/>
    </source>
</evidence>
<keyword evidence="3" id="KW-1185">Reference proteome</keyword>
<dbReference type="AlphaFoldDB" id="A0A7Y3TYI4"/>
<comment type="caution">
    <text evidence="2">The sequence shown here is derived from an EMBL/GenBank/DDBJ whole genome shotgun (WGS) entry which is preliminary data.</text>
</comment>